<evidence type="ECO:0000256" key="4">
    <source>
        <dbReference type="ARBA" id="ARBA00022723"/>
    </source>
</evidence>
<organism evidence="9 10">
    <name type="scientific">Marinitenerispora sediminis</name>
    <dbReference type="NCBI Taxonomy" id="1931232"/>
    <lineage>
        <taxon>Bacteria</taxon>
        <taxon>Bacillati</taxon>
        <taxon>Actinomycetota</taxon>
        <taxon>Actinomycetes</taxon>
        <taxon>Streptosporangiales</taxon>
        <taxon>Nocardiopsidaceae</taxon>
        <taxon>Marinitenerispora</taxon>
    </lineage>
</organism>
<keyword evidence="2" id="KW-1277">Toxin-antitoxin system</keyword>
<comment type="similarity">
    <text evidence="7">Belongs to the PINc/VapC protein family.</text>
</comment>
<keyword evidence="3" id="KW-0540">Nuclease</keyword>
<gene>
    <name evidence="9" type="ORF">DEF24_02275</name>
</gene>
<accession>A0A368TB78</accession>
<dbReference type="PANTHER" id="PTHR33653:SF1">
    <property type="entry name" value="RIBONUCLEASE VAPC2"/>
    <property type="match status" value="1"/>
</dbReference>
<dbReference type="InterPro" id="IPR002716">
    <property type="entry name" value="PIN_dom"/>
</dbReference>
<dbReference type="OrthoDB" id="3257696at2"/>
<dbReference type="Proteomes" id="UP000253318">
    <property type="component" value="Unassembled WGS sequence"/>
</dbReference>
<dbReference type="AlphaFoldDB" id="A0A368TB78"/>
<evidence type="ECO:0000259" key="8">
    <source>
        <dbReference type="Pfam" id="PF01850"/>
    </source>
</evidence>
<name>A0A368TB78_9ACTN</name>
<comment type="caution">
    <text evidence="9">The sequence shown here is derived from an EMBL/GenBank/DDBJ whole genome shotgun (WGS) entry which is preliminary data.</text>
</comment>
<keyword evidence="5" id="KW-0378">Hydrolase</keyword>
<comment type="cofactor">
    <cofactor evidence="1">
        <name>Mg(2+)</name>
        <dbReference type="ChEBI" id="CHEBI:18420"/>
    </cofactor>
</comment>
<dbReference type="RefSeq" id="WP_114396987.1">
    <property type="nucleotide sequence ID" value="NZ_QEIM01000023.1"/>
</dbReference>
<dbReference type="Gene3D" id="3.40.50.1010">
    <property type="entry name" value="5'-nuclease"/>
    <property type="match status" value="1"/>
</dbReference>
<keyword evidence="6" id="KW-0460">Magnesium</keyword>
<dbReference type="InterPro" id="IPR050556">
    <property type="entry name" value="Type_II_TA_system_RNase"/>
</dbReference>
<reference evidence="9 10" key="1">
    <citation type="submission" date="2018-04" db="EMBL/GenBank/DDBJ databases">
        <title>Novel actinobacteria from marine sediment.</title>
        <authorList>
            <person name="Ng Z.Y."/>
            <person name="Tan G.Y.A."/>
        </authorList>
    </citation>
    <scope>NUCLEOTIDE SEQUENCE [LARGE SCALE GENOMIC DNA]</scope>
    <source>
        <strain evidence="9 10">TPS81</strain>
    </source>
</reference>
<dbReference type="PANTHER" id="PTHR33653">
    <property type="entry name" value="RIBONUCLEASE VAPC2"/>
    <property type="match status" value="1"/>
</dbReference>
<evidence type="ECO:0000313" key="9">
    <source>
        <dbReference type="EMBL" id="RCV62093.1"/>
    </source>
</evidence>
<evidence type="ECO:0000256" key="1">
    <source>
        <dbReference type="ARBA" id="ARBA00001946"/>
    </source>
</evidence>
<evidence type="ECO:0000256" key="6">
    <source>
        <dbReference type="ARBA" id="ARBA00022842"/>
    </source>
</evidence>
<dbReference type="SUPFAM" id="SSF88723">
    <property type="entry name" value="PIN domain-like"/>
    <property type="match status" value="1"/>
</dbReference>
<keyword evidence="4" id="KW-0479">Metal-binding</keyword>
<dbReference type="GO" id="GO:0046872">
    <property type="term" value="F:metal ion binding"/>
    <property type="evidence" value="ECO:0007669"/>
    <property type="project" value="UniProtKB-KW"/>
</dbReference>
<evidence type="ECO:0000256" key="3">
    <source>
        <dbReference type="ARBA" id="ARBA00022722"/>
    </source>
</evidence>
<dbReference type="InterPro" id="IPR029060">
    <property type="entry name" value="PIN-like_dom_sf"/>
</dbReference>
<feature type="domain" description="PIN" evidence="8">
    <location>
        <begin position="24"/>
        <end position="123"/>
    </location>
</feature>
<proteinExistence type="inferred from homology"/>
<dbReference type="EMBL" id="QEIN01000010">
    <property type="protein sequence ID" value="RCV62093.1"/>
    <property type="molecule type" value="Genomic_DNA"/>
</dbReference>
<sequence>MSDARQAVYDTSVVIDFESLDLGCFAGGQPLVSSISIADLAYGMEHQDPVVRMARSDRYYATLRLMTVLPFTEQTARFYGVCAQLVRQAGRNPRPRRLDLMIAATAAEHSLPLLTRNPKDFADLTSLIAVEAV</sequence>
<evidence type="ECO:0000313" key="10">
    <source>
        <dbReference type="Proteomes" id="UP000253318"/>
    </source>
</evidence>
<evidence type="ECO:0000256" key="5">
    <source>
        <dbReference type="ARBA" id="ARBA00022801"/>
    </source>
</evidence>
<dbReference type="GO" id="GO:0016787">
    <property type="term" value="F:hydrolase activity"/>
    <property type="evidence" value="ECO:0007669"/>
    <property type="project" value="UniProtKB-KW"/>
</dbReference>
<evidence type="ECO:0000256" key="2">
    <source>
        <dbReference type="ARBA" id="ARBA00022649"/>
    </source>
</evidence>
<protein>
    <submittedName>
        <fullName evidence="9">VapC toxin family PIN domain ribonuclease</fullName>
    </submittedName>
</protein>
<dbReference type="Pfam" id="PF01850">
    <property type="entry name" value="PIN"/>
    <property type="match status" value="1"/>
</dbReference>
<keyword evidence="10" id="KW-1185">Reference proteome</keyword>
<evidence type="ECO:0000256" key="7">
    <source>
        <dbReference type="ARBA" id="ARBA00038093"/>
    </source>
</evidence>
<dbReference type="GO" id="GO:0004518">
    <property type="term" value="F:nuclease activity"/>
    <property type="evidence" value="ECO:0007669"/>
    <property type="project" value="UniProtKB-KW"/>
</dbReference>